<gene>
    <name evidence="1" type="ORF">SCARR_01233</name>
</gene>
<protein>
    <recommendedName>
        <fullName evidence="3">BrnT family toxin</fullName>
    </recommendedName>
</protein>
<dbReference type="Gene3D" id="3.10.450.530">
    <property type="entry name" value="Ribonuclease toxin, BrnT, of type II toxin-antitoxin system"/>
    <property type="match status" value="1"/>
</dbReference>
<dbReference type="EMBL" id="CAAHFH010000001">
    <property type="protein sequence ID" value="VGO19176.1"/>
    <property type="molecule type" value="Genomic_DNA"/>
</dbReference>
<dbReference type="InterPro" id="IPR007460">
    <property type="entry name" value="BrnT_toxin"/>
</dbReference>
<evidence type="ECO:0000313" key="2">
    <source>
        <dbReference type="Proteomes" id="UP000346198"/>
    </source>
</evidence>
<name>A0A6C2UIZ8_9BACT</name>
<dbReference type="Pfam" id="PF04365">
    <property type="entry name" value="BrnT_toxin"/>
    <property type="match status" value="1"/>
</dbReference>
<evidence type="ECO:0000313" key="1">
    <source>
        <dbReference type="EMBL" id="VGO19176.1"/>
    </source>
</evidence>
<evidence type="ECO:0008006" key="3">
    <source>
        <dbReference type="Google" id="ProtNLM"/>
    </source>
</evidence>
<sequence>MVVRQIKYIDQTTVGTYIVRMSGIQFTWDENKSLENKRKHKVSFEEAQTAFLDENAIRFFDPDHSEDEDRFLMLGMSFKLRVLIVSHCYRDNDSVIRIISARKADKKEQSYYWR</sequence>
<dbReference type="Proteomes" id="UP000346198">
    <property type="component" value="Unassembled WGS sequence"/>
</dbReference>
<reference evidence="1 2" key="1">
    <citation type="submission" date="2019-04" db="EMBL/GenBank/DDBJ databases">
        <authorList>
            <person name="Van Vliet M D."/>
        </authorList>
    </citation>
    <scope>NUCLEOTIDE SEQUENCE [LARGE SCALE GENOMIC DNA]</scope>
    <source>
        <strain evidence="1 2">F21</strain>
    </source>
</reference>
<dbReference type="AlphaFoldDB" id="A0A6C2UIZ8"/>
<organism evidence="1 2">
    <name type="scientific">Pontiella sulfatireligans</name>
    <dbReference type="NCBI Taxonomy" id="2750658"/>
    <lineage>
        <taxon>Bacteria</taxon>
        <taxon>Pseudomonadati</taxon>
        <taxon>Kiritimatiellota</taxon>
        <taxon>Kiritimatiellia</taxon>
        <taxon>Kiritimatiellales</taxon>
        <taxon>Pontiellaceae</taxon>
        <taxon>Pontiella</taxon>
    </lineage>
</organism>
<accession>A0A6C2UIZ8</accession>
<dbReference type="InterPro" id="IPR038573">
    <property type="entry name" value="BrnT_sf"/>
</dbReference>
<proteinExistence type="predicted"/>
<keyword evidence="2" id="KW-1185">Reference proteome</keyword>